<feature type="compositionally biased region" description="Pro residues" evidence="1">
    <location>
        <begin position="509"/>
        <end position="521"/>
    </location>
</feature>
<dbReference type="Proteomes" id="UP001623290">
    <property type="component" value="Chromosome"/>
</dbReference>
<sequence length="528" mass="55736">MPHSPFPARSVLRLLPPAPSRALIVRPGLMLTLLLGLMIFGGLRATAQPQSSALFLAVTSIAEPQDDIRSTALLLAGGAADATAGRSETIARTLADMHTLVITIDPDWLLDLGGGCQQATDALLYIAQEIGKRREAAPRAPVLLGIGEGTALARLAAATRPDQFKGIVTQDLHRDLPDTCQTALPEAGRKTVLRWHDAATDAASVLQAVRGVRFYPPAEDSTEARNAALVQAYLALAGTDHAFDTGTRAQDLQDLPITLHLPEAATDNSAADTPPEAFVIFLSGDGGWANFDEEIADRLAQNGLPVIGISTMRYLWQERSPDRIAADMTRIHSHFAARFGTQNVILAGFSLGANVTPFYAPLLPATLRENVLGLALLSPETHTGFEVVMGGWLGQKTGSRDVVAALEALPPSLHVLCLYGRKDQYSACPASPSVTALAFEGGHHLDKNYDRAAEAILGLRLPDAQEARPPADALSAQQADPAPAPSVQTDAERPPALGTVSLPVSLPVPLLPPLPSPPPLPADTAALP</sequence>
<dbReference type="InterPro" id="IPR010333">
    <property type="entry name" value="VirJ"/>
</dbReference>
<keyword evidence="4" id="KW-1185">Reference proteome</keyword>
<feature type="domain" description="Bacterial virulence" evidence="2">
    <location>
        <begin position="277"/>
        <end position="457"/>
    </location>
</feature>
<evidence type="ECO:0000313" key="4">
    <source>
        <dbReference type="Proteomes" id="UP001623290"/>
    </source>
</evidence>
<gene>
    <name evidence="3" type="ORF">RPE78_00695</name>
</gene>
<dbReference type="GO" id="GO:0016787">
    <property type="term" value="F:hydrolase activity"/>
    <property type="evidence" value="ECO:0007669"/>
    <property type="project" value="UniProtKB-KW"/>
</dbReference>
<dbReference type="RefSeq" id="WP_406720956.1">
    <property type="nucleotide sequence ID" value="NZ_CP135443.1"/>
</dbReference>
<protein>
    <submittedName>
        <fullName evidence="3">AcvB/VirJ family lysyl-phosphatidylglycerol hydrolase</fullName>
    </submittedName>
</protein>
<name>A0ABZ1DYG2_9RHOB</name>
<feature type="compositionally biased region" description="Low complexity" evidence="1">
    <location>
        <begin position="470"/>
        <end position="481"/>
    </location>
</feature>
<proteinExistence type="predicted"/>
<accession>A0ABZ1DYG2</accession>
<reference evidence="3 4" key="1">
    <citation type="submission" date="2023-09" db="EMBL/GenBank/DDBJ databases">
        <title>Thioclava shenzhenensis sp. nov., a multidrug resistant bacteria-antagonizing species isolated from coastal seawater.</title>
        <authorList>
            <person name="Long M."/>
        </authorList>
    </citation>
    <scope>NUCLEOTIDE SEQUENCE [LARGE SCALE GENOMIC DNA]</scope>
    <source>
        <strain evidence="3 4">FTW29</strain>
    </source>
</reference>
<keyword evidence="3" id="KW-0378">Hydrolase</keyword>
<organism evidence="3 4">
    <name type="scientific">Thioclava litoralis</name>
    <dbReference type="NCBI Taxonomy" id="3076557"/>
    <lineage>
        <taxon>Bacteria</taxon>
        <taxon>Pseudomonadati</taxon>
        <taxon>Pseudomonadota</taxon>
        <taxon>Alphaproteobacteria</taxon>
        <taxon>Rhodobacterales</taxon>
        <taxon>Paracoccaceae</taxon>
        <taxon>Thioclava</taxon>
    </lineage>
</organism>
<dbReference type="EMBL" id="CP135443">
    <property type="protein sequence ID" value="WRY33846.1"/>
    <property type="molecule type" value="Genomic_DNA"/>
</dbReference>
<dbReference type="Pfam" id="PF06057">
    <property type="entry name" value="VirJ"/>
    <property type="match status" value="1"/>
</dbReference>
<dbReference type="SUPFAM" id="SSF53474">
    <property type="entry name" value="alpha/beta-Hydrolases"/>
    <property type="match status" value="2"/>
</dbReference>
<feature type="region of interest" description="Disordered" evidence="1">
    <location>
        <begin position="466"/>
        <end position="528"/>
    </location>
</feature>
<dbReference type="InterPro" id="IPR029058">
    <property type="entry name" value="AB_hydrolase_fold"/>
</dbReference>
<evidence type="ECO:0000256" key="1">
    <source>
        <dbReference type="SAM" id="MobiDB-lite"/>
    </source>
</evidence>
<dbReference type="Gene3D" id="3.40.50.1820">
    <property type="entry name" value="alpha/beta hydrolase"/>
    <property type="match status" value="2"/>
</dbReference>
<evidence type="ECO:0000259" key="2">
    <source>
        <dbReference type="Pfam" id="PF06057"/>
    </source>
</evidence>
<evidence type="ECO:0000313" key="3">
    <source>
        <dbReference type="EMBL" id="WRY33846.1"/>
    </source>
</evidence>